<protein>
    <submittedName>
        <fullName evidence="1">ATP-dependent DNA helicase</fullName>
    </submittedName>
</protein>
<reference evidence="1 2" key="1">
    <citation type="submission" date="2024-02" db="EMBL/GenBank/DDBJ databases">
        <authorList>
            <person name="Chen Y."/>
            <person name="Shah S."/>
            <person name="Dougan E. K."/>
            <person name="Thang M."/>
            <person name="Chan C."/>
        </authorList>
    </citation>
    <scope>NUCLEOTIDE SEQUENCE [LARGE SCALE GENOMIC DNA]</scope>
</reference>
<keyword evidence="1" id="KW-0067">ATP-binding</keyword>
<keyword evidence="2" id="KW-1185">Reference proteome</keyword>
<keyword evidence="1" id="KW-0547">Nucleotide-binding</keyword>
<feature type="non-terminal residue" evidence="1">
    <location>
        <position position="1"/>
    </location>
</feature>
<sequence length="261" mass="30056">GYLADIPARLKEHTPALQNTDVLINYGRELFWSGPVQGVVELTERERCKDEWWNEVVDELRRGQLSESNWQYLHGMPVEGCTLSVEEKESRKRVITDPNDERLQLDRFREAPVIVSNNDARYQINKGRARSHCHANKMPLYWSAAIDTASAAALQAENCDKEAKVRWLQYHDRDTGDLCGMLPLSIGMRVALTDHIDRSPEKLLLRGRTGTVHSWIWDEHAQQPKVVYVKFDNSDNWALDGTPAPGIYPVYPVKREWYLDA</sequence>
<accession>A0ABP0NDN8</accession>
<dbReference type="EMBL" id="CAXAMM010027531">
    <property type="protein sequence ID" value="CAK9060977.1"/>
    <property type="molecule type" value="Genomic_DNA"/>
</dbReference>
<gene>
    <name evidence="1" type="ORF">SCF082_LOCUS32021</name>
</gene>
<proteinExistence type="predicted"/>
<dbReference type="Proteomes" id="UP001642464">
    <property type="component" value="Unassembled WGS sequence"/>
</dbReference>
<feature type="non-terminal residue" evidence="1">
    <location>
        <position position="261"/>
    </location>
</feature>
<name>A0ABP0NDN8_9DINO</name>
<keyword evidence="1" id="KW-0347">Helicase</keyword>
<keyword evidence="1" id="KW-0378">Hydrolase</keyword>
<evidence type="ECO:0000313" key="2">
    <source>
        <dbReference type="Proteomes" id="UP001642464"/>
    </source>
</evidence>
<organism evidence="1 2">
    <name type="scientific">Durusdinium trenchii</name>
    <dbReference type="NCBI Taxonomy" id="1381693"/>
    <lineage>
        <taxon>Eukaryota</taxon>
        <taxon>Sar</taxon>
        <taxon>Alveolata</taxon>
        <taxon>Dinophyceae</taxon>
        <taxon>Suessiales</taxon>
        <taxon>Symbiodiniaceae</taxon>
        <taxon>Durusdinium</taxon>
    </lineage>
</organism>
<evidence type="ECO:0000313" key="1">
    <source>
        <dbReference type="EMBL" id="CAK9060977.1"/>
    </source>
</evidence>
<comment type="caution">
    <text evidence="1">The sequence shown here is derived from an EMBL/GenBank/DDBJ whole genome shotgun (WGS) entry which is preliminary data.</text>
</comment>
<dbReference type="GO" id="GO:0004386">
    <property type="term" value="F:helicase activity"/>
    <property type="evidence" value="ECO:0007669"/>
    <property type="project" value="UniProtKB-KW"/>
</dbReference>